<name>G0P2I0_CAEBE</name>
<keyword evidence="3" id="KW-1185">Reference proteome</keyword>
<evidence type="ECO:0000313" key="3">
    <source>
        <dbReference type="Proteomes" id="UP000008068"/>
    </source>
</evidence>
<evidence type="ECO:0000256" key="1">
    <source>
        <dbReference type="SAM" id="MobiDB-lite"/>
    </source>
</evidence>
<dbReference type="EMBL" id="GL380026">
    <property type="protein sequence ID" value="EGT43280.1"/>
    <property type="molecule type" value="Genomic_DNA"/>
</dbReference>
<gene>
    <name evidence="2" type="ORF">CAEBREN_10135</name>
</gene>
<dbReference type="AlphaFoldDB" id="G0P2I0"/>
<accession>G0P2I0</accession>
<evidence type="ECO:0000313" key="2">
    <source>
        <dbReference type="EMBL" id="EGT43280.1"/>
    </source>
</evidence>
<feature type="compositionally biased region" description="Basic and acidic residues" evidence="1">
    <location>
        <begin position="188"/>
        <end position="206"/>
    </location>
</feature>
<organism evidence="3">
    <name type="scientific">Caenorhabditis brenneri</name>
    <name type="common">Nematode worm</name>
    <dbReference type="NCBI Taxonomy" id="135651"/>
    <lineage>
        <taxon>Eukaryota</taxon>
        <taxon>Metazoa</taxon>
        <taxon>Ecdysozoa</taxon>
        <taxon>Nematoda</taxon>
        <taxon>Chromadorea</taxon>
        <taxon>Rhabditida</taxon>
        <taxon>Rhabditina</taxon>
        <taxon>Rhabditomorpha</taxon>
        <taxon>Rhabditoidea</taxon>
        <taxon>Rhabditidae</taxon>
        <taxon>Peloderinae</taxon>
        <taxon>Caenorhabditis</taxon>
    </lineage>
</organism>
<feature type="region of interest" description="Disordered" evidence="1">
    <location>
        <begin position="18"/>
        <end position="206"/>
    </location>
</feature>
<sequence>MDPFDKIYKNIGNIRKTVRKGGVGKPVPEEQRIRGPKTPSPIKSPLKDRRRSKTPPRQKSPDALNPTRKVLNPSQPHPQPQPIQQYGGFPYPWPIPIPMSNSPGHQHGYRYPTGPLIPVGPLHAIASLPPPPPPPRPIKGAAGIPPPPSRPAKRAAESSSFSIPPPPPPPPRAEKKASSPIPPPPAKRRAEEKGDSLGTRFRDIFE</sequence>
<dbReference type="HOGENOM" id="CLU_1332966_0_0_1"/>
<dbReference type="Proteomes" id="UP000008068">
    <property type="component" value="Unassembled WGS sequence"/>
</dbReference>
<reference evidence="3" key="1">
    <citation type="submission" date="2011-07" db="EMBL/GenBank/DDBJ databases">
        <authorList>
            <consortium name="Caenorhabditis brenneri Sequencing and Analysis Consortium"/>
            <person name="Wilson R.K."/>
        </authorList>
    </citation>
    <scope>NUCLEOTIDE SEQUENCE [LARGE SCALE GENOMIC DNA]</scope>
    <source>
        <strain evidence="3">PB2801</strain>
    </source>
</reference>
<proteinExistence type="predicted"/>
<dbReference type="InParanoid" id="G0P2I0"/>
<feature type="compositionally biased region" description="Pro residues" evidence="1">
    <location>
        <begin position="128"/>
        <end position="137"/>
    </location>
</feature>
<protein>
    <submittedName>
        <fullName evidence="2">Uncharacterized protein</fullName>
    </submittedName>
</protein>